<dbReference type="GO" id="GO:0005524">
    <property type="term" value="F:ATP binding"/>
    <property type="evidence" value="ECO:0007669"/>
    <property type="project" value="UniProtKB-KW"/>
</dbReference>
<dbReference type="Proteomes" id="UP000177690">
    <property type="component" value="Unassembled WGS sequence"/>
</dbReference>
<dbReference type="PANTHER" id="PTHR11638:SF18">
    <property type="entry name" value="HEAT SHOCK PROTEIN 104"/>
    <property type="match status" value="1"/>
</dbReference>
<protein>
    <recommendedName>
        <fullName evidence="9">Clp R domain-containing protein</fullName>
    </recommendedName>
</protein>
<dbReference type="Pfam" id="PF00004">
    <property type="entry name" value="AAA"/>
    <property type="match status" value="1"/>
</dbReference>
<keyword evidence="4" id="KW-0472">Membrane</keyword>
<dbReference type="AlphaFoldDB" id="A0A1G1ZTL0"/>
<keyword evidence="3" id="KW-0143">Chaperone</keyword>
<evidence type="ECO:0000313" key="7">
    <source>
        <dbReference type="EMBL" id="OGY67815.1"/>
    </source>
</evidence>
<feature type="transmembrane region" description="Helical" evidence="4">
    <location>
        <begin position="25"/>
        <end position="44"/>
    </location>
</feature>
<dbReference type="InterPro" id="IPR001270">
    <property type="entry name" value="ClpA/B"/>
</dbReference>
<dbReference type="STRING" id="1798409.A3I24_01410"/>
<dbReference type="Gene3D" id="1.10.1780.10">
    <property type="entry name" value="Clp, N-terminal domain"/>
    <property type="match status" value="1"/>
</dbReference>
<dbReference type="InterPro" id="IPR050130">
    <property type="entry name" value="ClpA_ClpB"/>
</dbReference>
<dbReference type="SMART" id="SM00382">
    <property type="entry name" value="AAA"/>
    <property type="match status" value="2"/>
</dbReference>
<keyword evidence="4" id="KW-0812">Transmembrane</keyword>
<keyword evidence="1" id="KW-0547">Nucleotide-binding</keyword>
<keyword evidence="2" id="KW-0067">ATP-binding</keyword>
<dbReference type="InterPro" id="IPR027417">
    <property type="entry name" value="P-loop_NTPase"/>
</dbReference>
<dbReference type="GO" id="GO:0034605">
    <property type="term" value="P:cellular response to heat"/>
    <property type="evidence" value="ECO:0007669"/>
    <property type="project" value="TreeGrafter"/>
</dbReference>
<keyword evidence="4" id="KW-1133">Transmembrane helix</keyword>
<evidence type="ECO:0000313" key="8">
    <source>
        <dbReference type="Proteomes" id="UP000177690"/>
    </source>
</evidence>
<proteinExistence type="predicted"/>
<comment type="caution">
    <text evidence="7">The sequence shown here is derived from an EMBL/GenBank/DDBJ whole genome shotgun (WGS) entry which is preliminary data.</text>
</comment>
<dbReference type="PRINTS" id="PR00300">
    <property type="entry name" value="CLPPROTEASEA"/>
</dbReference>
<name>A0A1G1ZTL0_9BACT</name>
<dbReference type="EMBL" id="MHJL01000015">
    <property type="protein sequence ID" value="OGY67815.1"/>
    <property type="molecule type" value="Genomic_DNA"/>
</dbReference>
<dbReference type="GO" id="GO:0016887">
    <property type="term" value="F:ATP hydrolysis activity"/>
    <property type="evidence" value="ECO:0007669"/>
    <property type="project" value="InterPro"/>
</dbReference>
<dbReference type="CDD" id="cd00009">
    <property type="entry name" value="AAA"/>
    <property type="match status" value="1"/>
</dbReference>
<feature type="domain" description="AAA+ ATPase" evidence="5">
    <location>
        <begin position="304"/>
        <end position="445"/>
    </location>
</feature>
<dbReference type="InterPro" id="IPR003959">
    <property type="entry name" value="ATPase_AAA_core"/>
</dbReference>
<organism evidence="7 8">
    <name type="scientific">Candidatus Harrisonbacteria bacterium RIFCSPLOWO2_02_FULL_41_13b</name>
    <dbReference type="NCBI Taxonomy" id="1798409"/>
    <lineage>
        <taxon>Bacteria</taxon>
        <taxon>Candidatus Harrisoniibacteriota</taxon>
    </lineage>
</organism>
<evidence type="ECO:0000256" key="2">
    <source>
        <dbReference type="ARBA" id="ARBA00022840"/>
    </source>
</evidence>
<reference evidence="7 8" key="1">
    <citation type="journal article" date="2016" name="Nat. Commun.">
        <title>Thousands of microbial genomes shed light on interconnected biogeochemical processes in an aquifer system.</title>
        <authorList>
            <person name="Anantharaman K."/>
            <person name="Brown C.T."/>
            <person name="Hug L.A."/>
            <person name="Sharon I."/>
            <person name="Castelle C.J."/>
            <person name="Probst A.J."/>
            <person name="Thomas B.C."/>
            <person name="Singh A."/>
            <person name="Wilkins M.J."/>
            <person name="Karaoz U."/>
            <person name="Brodie E.L."/>
            <person name="Williams K.H."/>
            <person name="Hubbard S.S."/>
            <person name="Banfield J.F."/>
        </authorList>
    </citation>
    <scope>NUCLEOTIDE SEQUENCE [LARGE SCALE GENOMIC DNA]</scope>
</reference>
<feature type="domain" description="Clp ATPase C-terminal" evidence="6">
    <location>
        <begin position="744"/>
        <end position="834"/>
    </location>
</feature>
<dbReference type="PANTHER" id="PTHR11638">
    <property type="entry name" value="ATP-DEPENDENT CLP PROTEASE"/>
    <property type="match status" value="1"/>
</dbReference>
<dbReference type="CDD" id="cd19499">
    <property type="entry name" value="RecA-like_ClpB_Hsp104-like"/>
    <property type="match status" value="1"/>
</dbReference>
<evidence type="ECO:0000256" key="1">
    <source>
        <dbReference type="ARBA" id="ARBA00022741"/>
    </source>
</evidence>
<evidence type="ECO:0000256" key="4">
    <source>
        <dbReference type="SAM" id="Phobius"/>
    </source>
</evidence>
<evidence type="ECO:0008006" key="9">
    <source>
        <dbReference type="Google" id="ProtNLM"/>
    </source>
</evidence>
<gene>
    <name evidence="7" type="ORF">A3I24_01410</name>
</gene>
<evidence type="ECO:0000259" key="6">
    <source>
        <dbReference type="SMART" id="SM01086"/>
    </source>
</evidence>
<evidence type="ECO:0000256" key="3">
    <source>
        <dbReference type="ARBA" id="ARBA00023186"/>
    </source>
</evidence>
<evidence type="ECO:0000259" key="5">
    <source>
        <dbReference type="SMART" id="SM00382"/>
    </source>
</evidence>
<dbReference type="GO" id="GO:0005737">
    <property type="term" value="C:cytoplasm"/>
    <property type="evidence" value="ECO:0007669"/>
    <property type="project" value="TreeGrafter"/>
</dbReference>
<dbReference type="SMART" id="SM01086">
    <property type="entry name" value="ClpB_D2-small"/>
    <property type="match status" value="1"/>
</dbReference>
<dbReference type="Gene3D" id="1.10.8.60">
    <property type="match status" value="2"/>
</dbReference>
<dbReference type="Gene3D" id="3.40.50.300">
    <property type="entry name" value="P-loop containing nucleotide triphosphate hydrolases"/>
    <property type="match status" value="2"/>
</dbReference>
<dbReference type="Pfam" id="PF10431">
    <property type="entry name" value="ClpB_D2-small"/>
    <property type="match status" value="1"/>
</dbReference>
<feature type="domain" description="AAA+ ATPase" evidence="5">
    <location>
        <begin position="578"/>
        <end position="745"/>
    </location>
</feature>
<dbReference type="SUPFAM" id="SSF52540">
    <property type="entry name" value="P-loop containing nucleoside triphosphate hydrolases"/>
    <property type="match status" value="2"/>
</dbReference>
<dbReference type="InterPro" id="IPR003593">
    <property type="entry name" value="AAA+_ATPase"/>
</dbReference>
<accession>A0A1G1ZTL0</accession>
<dbReference type="InterPro" id="IPR036628">
    <property type="entry name" value="Clp_N_dom_sf"/>
</dbReference>
<sequence>MRDSISNLKIYYDESRLKMSVAGRFLVRSIIYSTYGILIAAAIIFSTAAIPWLSSLGWLIILFIADRLLHFGKAERSFVRLSKEGINVALYAIPQVYSVLEWSFDRALALGGDFNLYVMQKLLQNKDVVGGLARMGVKPEEFISKVEEYLLKLAGQKNTKEALIQNAEQLMSAAFRHALENKSEAIEAKDLFSALGEITNENIAKLFKLFDIDAGDLENALIYGSLVRKFSGLRRLPGTFAGFIGRPYRVRHRVMNRAWTARPTPTLDQFGEDLTDLARAGKAGFLIGHQLEYGRVLDVLSRPGNPNALLIGEPGSGKETIIAHLAHELAKDRVPAPLFDKRLVKLDIGSMVAGAAEGELQRRIKKVVSEIMIAGNVILYIPDIHQLIKTSGQLRLSAAELLLPVIKSSAFSVVGSTYPREYKQHIEPDTDFASAFEPIRVQEINEEEAVRFMVYDGIFLEAQYKIVISFGAIKESVRLAKKYFRQKLLPVSAEDLLKESLAGAAQHGKKILTVDDIVKTAEKKVNIPIHKASGEEVAQLLNLEEIIHQRLVDQEEAVKGVSRALREYRSGLSRKGGPIAVFLFVGPTGVGKTELSKIMAKIQFGSSEMMTRLDMSEYQDKQSIFRLIGSPDGTVSGNLTSTILEKPYSLILLDEFEKAHSDVLNIFLQVFDDGRLTDNLGRIVDFQNTIIIATSNAHSEFIKFSLESGREMPQISEELKKKLVDYFKPELLNRFSDIVVFKSLSPLDLQAITRLQLKDFADQLREAQGVDLSFDDSAVNKLAELGHDPVFGARPLRKAISDKIKSVLAEKILRNEVARGSAIKINFKNETFGFSQ</sequence>
<dbReference type="InterPro" id="IPR019489">
    <property type="entry name" value="Clp_ATPase_C"/>
</dbReference>
<dbReference type="Pfam" id="PF07724">
    <property type="entry name" value="AAA_2"/>
    <property type="match status" value="1"/>
</dbReference>